<dbReference type="PANTHER" id="PTHR13847">
    <property type="entry name" value="SARCOSINE DEHYDROGENASE-RELATED"/>
    <property type="match status" value="1"/>
</dbReference>
<dbReference type="InterPro" id="IPR006076">
    <property type="entry name" value="FAD-dep_OxRdtase"/>
</dbReference>
<gene>
    <name evidence="2" type="ORF">BU16DRAFT_526909</name>
</gene>
<dbReference type="GO" id="GO:0042147">
    <property type="term" value="P:retrograde transport, endosome to Golgi"/>
    <property type="evidence" value="ECO:0007669"/>
    <property type="project" value="TreeGrafter"/>
</dbReference>
<dbReference type="GO" id="GO:0005770">
    <property type="term" value="C:late endosome"/>
    <property type="evidence" value="ECO:0007669"/>
    <property type="project" value="TreeGrafter"/>
</dbReference>
<protein>
    <submittedName>
        <fullName evidence="2">FAD dependent oxidoreductase</fullName>
    </submittedName>
</protein>
<reference evidence="2" key="1">
    <citation type="journal article" date="2020" name="Stud. Mycol.">
        <title>101 Dothideomycetes genomes: a test case for predicting lifestyles and emergence of pathogens.</title>
        <authorList>
            <person name="Haridas S."/>
            <person name="Albert R."/>
            <person name="Binder M."/>
            <person name="Bloem J."/>
            <person name="Labutti K."/>
            <person name="Salamov A."/>
            <person name="Andreopoulos B."/>
            <person name="Baker S."/>
            <person name="Barry K."/>
            <person name="Bills G."/>
            <person name="Bluhm B."/>
            <person name="Cannon C."/>
            <person name="Castanera R."/>
            <person name="Culley D."/>
            <person name="Daum C."/>
            <person name="Ezra D."/>
            <person name="Gonzalez J."/>
            <person name="Henrissat B."/>
            <person name="Kuo A."/>
            <person name="Liang C."/>
            <person name="Lipzen A."/>
            <person name="Lutzoni F."/>
            <person name="Magnuson J."/>
            <person name="Mondo S."/>
            <person name="Nolan M."/>
            <person name="Ohm R."/>
            <person name="Pangilinan J."/>
            <person name="Park H.-J."/>
            <person name="Ramirez L."/>
            <person name="Alfaro M."/>
            <person name="Sun H."/>
            <person name="Tritt A."/>
            <person name="Yoshinaga Y."/>
            <person name="Zwiers L.-H."/>
            <person name="Turgeon B."/>
            <person name="Goodwin S."/>
            <person name="Spatafora J."/>
            <person name="Crous P."/>
            <person name="Grigoriev I."/>
        </authorList>
    </citation>
    <scope>NUCLEOTIDE SEQUENCE</scope>
    <source>
        <strain evidence="2">CBS 269.34</strain>
    </source>
</reference>
<evidence type="ECO:0000259" key="1">
    <source>
        <dbReference type="Pfam" id="PF01266"/>
    </source>
</evidence>
<evidence type="ECO:0000313" key="2">
    <source>
        <dbReference type="EMBL" id="KAF2496432.1"/>
    </source>
</evidence>
<name>A0A6A6QWA6_9PEZI</name>
<evidence type="ECO:0000313" key="3">
    <source>
        <dbReference type="Proteomes" id="UP000799750"/>
    </source>
</evidence>
<accession>A0A6A6QWA6</accession>
<sequence>MSEEDTTVILGAGVIGLSTAYYLSLSSLNTHIHLIDPRPLESLHTAASAFAGGLLAKTWFPPALAPLGALSFDLHKQLAAQHSGREKWGYAGVRGVSFVEGEGEGKERPEDWLKPEDWLAGGGSRADAASVEVRVGKGPAWLRRAEGKGVRVLSGRDGGSKTALVDPLKLCEFLLAECLSRGVQLHTSTTAVSITSRISNLNSTGHVIHLRQPNGTLFVPFSNVVLAAGAWTSPVYRTLFPTSDLELPITAISGHSVLLRSSEWEAHPASQGVETDAVFATDESGDYFPEMFYRADGSIWLGGINHPSSEIPLPQPSAKPTPLASSISKLRETAEYLYGLPSSNIVTERESICFRPVTPAGLPIVAKVPDVRLGRGWGRRNAVEGVYVAAGHGPWGISGSLGTGKVVSQMVLGEDVSVDLSGLGLQKGGEGWQARARL</sequence>
<dbReference type="AlphaFoldDB" id="A0A6A6QWA6"/>
<dbReference type="GO" id="GO:0005829">
    <property type="term" value="C:cytosol"/>
    <property type="evidence" value="ECO:0007669"/>
    <property type="project" value="GOC"/>
</dbReference>
<organism evidence="2 3">
    <name type="scientific">Lophium mytilinum</name>
    <dbReference type="NCBI Taxonomy" id="390894"/>
    <lineage>
        <taxon>Eukaryota</taxon>
        <taxon>Fungi</taxon>
        <taxon>Dikarya</taxon>
        <taxon>Ascomycota</taxon>
        <taxon>Pezizomycotina</taxon>
        <taxon>Dothideomycetes</taxon>
        <taxon>Pleosporomycetidae</taxon>
        <taxon>Mytilinidiales</taxon>
        <taxon>Mytilinidiaceae</taxon>
        <taxon>Lophium</taxon>
    </lineage>
</organism>
<keyword evidence="3" id="KW-1185">Reference proteome</keyword>
<dbReference type="EMBL" id="MU004188">
    <property type="protein sequence ID" value="KAF2496432.1"/>
    <property type="molecule type" value="Genomic_DNA"/>
</dbReference>
<dbReference type="PANTHER" id="PTHR13847:SF185">
    <property type="entry name" value="FAD DEPENDENT OXIDOREDUCTASE SUPERFAMILY (AFU_ORTHOLOGUE AFUA_3G02360)"/>
    <property type="match status" value="1"/>
</dbReference>
<dbReference type="SUPFAM" id="SSF51905">
    <property type="entry name" value="FAD/NAD(P)-binding domain"/>
    <property type="match status" value="1"/>
</dbReference>
<feature type="domain" description="FAD dependent oxidoreductase" evidence="1">
    <location>
        <begin position="8"/>
        <end position="410"/>
    </location>
</feature>
<dbReference type="Proteomes" id="UP000799750">
    <property type="component" value="Unassembled WGS sequence"/>
</dbReference>
<dbReference type="OrthoDB" id="498204at2759"/>
<proteinExistence type="predicted"/>
<dbReference type="Gene3D" id="3.50.50.60">
    <property type="entry name" value="FAD/NAD(P)-binding domain"/>
    <property type="match status" value="1"/>
</dbReference>
<dbReference type="Gene3D" id="3.30.9.10">
    <property type="entry name" value="D-Amino Acid Oxidase, subunit A, domain 2"/>
    <property type="match status" value="1"/>
</dbReference>
<dbReference type="Pfam" id="PF01266">
    <property type="entry name" value="DAO"/>
    <property type="match status" value="1"/>
</dbReference>
<dbReference type="InterPro" id="IPR036188">
    <property type="entry name" value="FAD/NAD-bd_sf"/>
</dbReference>